<feature type="compositionally biased region" description="Basic and acidic residues" evidence="1">
    <location>
        <begin position="15"/>
        <end position="28"/>
    </location>
</feature>
<dbReference type="EMBL" id="OGTW02000158">
    <property type="protein sequence ID" value="SPS13020.1"/>
    <property type="molecule type" value="Genomic_DNA"/>
</dbReference>
<dbReference type="Proteomes" id="UP000279235">
    <property type="component" value="Unassembled WGS sequence"/>
</dbReference>
<reference evidence="4" key="2">
    <citation type="submission" date="2018-05" db="EMBL/GenBank/DDBJ databases">
        <authorList>
            <person name="Duru I."/>
        </authorList>
    </citation>
    <scope>NUCLEOTIDE SEQUENCE [LARGE SCALE GENOMIC DNA]</scope>
</reference>
<proteinExistence type="predicted"/>
<reference evidence="3" key="3">
    <citation type="submission" date="2018-05" db="EMBL/GenBank/DDBJ databases">
        <authorList>
            <person name="Lanie J.A."/>
            <person name="Ng W.-L."/>
            <person name="Kazmierczak K.M."/>
            <person name="Andrzejewski T.M."/>
            <person name="Davidsen T.M."/>
            <person name="Wayne K.J."/>
            <person name="Tettelin H."/>
            <person name="Glass J.I."/>
            <person name="Rusch D."/>
            <person name="Podicherti R."/>
            <person name="Tsui H.-C.T."/>
            <person name="Winkler M.E."/>
        </authorList>
    </citation>
    <scope>NUCLEOTIDE SEQUENCE</scope>
    <source>
        <strain evidence="3">Lactococcus lactis</strain>
    </source>
</reference>
<reference evidence="2" key="1">
    <citation type="submission" date="2018-01" db="EMBL/GenBank/DDBJ databases">
        <authorList>
            <person name="Gaut B.S."/>
            <person name="Morton B.R."/>
            <person name="Clegg M.T."/>
            <person name="Duvall M.R."/>
        </authorList>
    </citation>
    <scope>NUCLEOTIDE SEQUENCE</scope>
    <source>
        <strain evidence="2">Lactococcus lactis</strain>
    </source>
</reference>
<evidence type="ECO:0000256" key="1">
    <source>
        <dbReference type="SAM" id="MobiDB-lite"/>
    </source>
</evidence>
<dbReference type="EMBL" id="OGTW01000158">
    <property type="protein sequence ID" value="SPB29435.1"/>
    <property type="molecule type" value="Genomic_DNA"/>
</dbReference>
<dbReference type="AlphaFoldDB" id="A0A2X0SQX2"/>
<protein>
    <submittedName>
        <fullName evidence="3">Uncharacterized protein</fullName>
    </submittedName>
</protein>
<evidence type="ECO:0000313" key="3">
    <source>
        <dbReference type="EMBL" id="SPS13020.1"/>
    </source>
</evidence>
<organism evidence="3 4">
    <name type="scientific">Lactococcus lactis</name>
    <dbReference type="NCBI Taxonomy" id="1358"/>
    <lineage>
        <taxon>Bacteria</taxon>
        <taxon>Bacillati</taxon>
        <taxon>Bacillota</taxon>
        <taxon>Bacilli</taxon>
        <taxon>Lactobacillales</taxon>
        <taxon>Streptococcaceae</taxon>
        <taxon>Lactococcus</taxon>
    </lineage>
</organism>
<dbReference type="RefSeq" id="WP_127094179.1">
    <property type="nucleotide sequence ID" value="NZ_OGTW02000158.1"/>
</dbReference>
<feature type="region of interest" description="Disordered" evidence="1">
    <location>
        <begin position="1"/>
        <end position="28"/>
    </location>
</feature>
<name>A0A2X0SQX2_9LACT</name>
<sequence length="161" mass="18756">MVEHDQTKSDSSSIIKKDKRENLNIDEHTGESVSINDYHFDEDNNLSTYSDYDFRSGEEFCSFSNSLKGYTLGSNNELVGKTINLDMSHNWEIELDSGRRYTATSAQDFGEKIKIMFYLPNAYKEIFDKLMNKNQVKVEITYTNYDVSREKYFVVCKLSKD</sequence>
<evidence type="ECO:0000313" key="4">
    <source>
        <dbReference type="Proteomes" id="UP000279235"/>
    </source>
</evidence>
<gene>
    <name evidence="3" type="ORF">AMHIJAGA_02989</name>
</gene>
<accession>A0A2X0SQX2</accession>
<evidence type="ECO:0000313" key="2">
    <source>
        <dbReference type="EMBL" id="SPB29435.1"/>
    </source>
</evidence>